<keyword evidence="5 8" id="KW-0472">Membrane</keyword>
<keyword evidence="3 8" id="KW-0812">Transmembrane</keyword>
<comment type="similarity">
    <text evidence="2">Belongs to the prominin family.</text>
</comment>
<keyword evidence="7" id="KW-0175">Coiled coil</keyword>
<evidence type="ECO:0000256" key="6">
    <source>
        <dbReference type="ARBA" id="ARBA00023180"/>
    </source>
</evidence>
<feature type="transmembrane region" description="Helical" evidence="8">
    <location>
        <begin position="187"/>
        <end position="210"/>
    </location>
</feature>
<evidence type="ECO:0000256" key="2">
    <source>
        <dbReference type="ARBA" id="ARBA00006058"/>
    </source>
</evidence>
<evidence type="ECO:0000256" key="5">
    <source>
        <dbReference type="ARBA" id="ARBA00023136"/>
    </source>
</evidence>
<dbReference type="Pfam" id="PF05478">
    <property type="entry name" value="Prominin"/>
    <property type="match status" value="1"/>
</dbReference>
<evidence type="ECO:0000256" key="3">
    <source>
        <dbReference type="ARBA" id="ARBA00022692"/>
    </source>
</evidence>
<keyword evidence="4 8" id="KW-1133">Transmembrane helix</keyword>
<feature type="transmembrane region" description="Helical" evidence="8">
    <location>
        <begin position="135"/>
        <end position="166"/>
    </location>
</feature>
<feature type="transmembrane region" description="Helical" evidence="8">
    <location>
        <begin position="467"/>
        <end position="491"/>
    </location>
</feature>
<evidence type="ECO:0000256" key="4">
    <source>
        <dbReference type="ARBA" id="ARBA00022989"/>
    </source>
</evidence>
<organism evidence="9 10">
    <name type="scientific">Callosobruchus maculatus</name>
    <name type="common">Southern cowpea weevil</name>
    <name type="synonym">Pulse bruchid</name>
    <dbReference type="NCBI Taxonomy" id="64391"/>
    <lineage>
        <taxon>Eukaryota</taxon>
        <taxon>Metazoa</taxon>
        <taxon>Ecdysozoa</taxon>
        <taxon>Arthropoda</taxon>
        <taxon>Hexapoda</taxon>
        <taxon>Insecta</taxon>
        <taxon>Pterygota</taxon>
        <taxon>Neoptera</taxon>
        <taxon>Endopterygota</taxon>
        <taxon>Coleoptera</taxon>
        <taxon>Polyphaga</taxon>
        <taxon>Cucujiformia</taxon>
        <taxon>Chrysomeloidea</taxon>
        <taxon>Chrysomelidae</taxon>
        <taxon>Bruchinae</taxon>
        <taxon>Bruchini</taxon>
        <taxon>Callosobruchus</taxon>
    </lineage>
</organism>
<keyword evidence="6" id="KW-0325">Glycoprotein</keyword>
<evidence type="ECO:0000313" key="10">
    <source>
        <dbReference type="Proteomes" id="UP000410492"/>
    </source>
</evidence>
<dbReference type="InterPro" id="IPR008795">
    <property type="entry name" value="Prominin"/>
</dbReference>
<dbReference type="AlphaFoldDB" id="A0A653CP81"/>
<evidence type="ECO:0008006" key="11">
    <source>
        <dbReference type="Google" id="ProtNLM"/>
    </source>
</evidence>
<feature type="coiled-coil region" evidence="7">
    <location>
        <begin position="382"/>
        <end position="413"/>
    </location>
</feature>
<evidence type="ECO:0000256" key="7">
    <source>
        <dbReference type="SAM" id="Coils"/>
    </source>
</evidence>
<gene>
    <name evidence="9" type="ORF">CALMAC_LOCUS10759</name>
</gene>
<dbReference type="PANTHER" id="PTHR22730:SF1">
    <property type="entry name" value="PROMININ-LIKE PROTEIN"/>
    <property type="match status" value="1"/>
</dbReference>
<evidence type="ECO:0000256" key="1">
    <source>
        <dbReference type="ARBA" id="ARBA00004141"/>
    </source>
</evidence>
<evidence type="ECO:0000256" key="8">
    <source>
        <dbReference type="SAM" id="Phobius"/>
    </source>
</evidence>
<dbReference type="OrthoDB" id="6229420at2759"/>
<dbReference type="Proteomes" id="UP000410492">
    <property type="component" value="Unassembled WGS sequence"/>
</dbReference>
<evidence type="ECO:0000313" key="9">
    <source>
        <dbReference type="EMBL" id="VEN49735.1"/>
    </source>
</evidence>
<proteinExistence type="inferred from homology"/>
<dbReference type="GO" id="GO:0016020">
    <property type="term" value="C:membrane"/>
    <property type="evidence" value="ECO:0007669"/>
    <property type="project" value="UniProtKB-SubCell"/>
</dbReference>
<comment type="subcellular location">
    <subcellularLocation>
        <location evidence="1">Membrane</location>
        <topology evidence="1">Multi-pass membrane protein</topology>
    </subcellularLocation>
</comment>
<reference evidence="9 10" key="1">
    <citation type="submission" date="2019-01" db="EMBL/GenBank/DDBJ databases">
        <authorList>
            <person name="Sayadi A."/>
        </authorList>
    </citation>
    <scope>NUCLEOTIDE SEQUENCE [LARGE SCALE GENOMIC DNA]</scope>
</reference>
<name>A0A653CP81_CALMS</name>
<protein>
    <recommendedName>
        <fullName evidence="11">Prominin-like protein</fullName>
    </recommendedName>
</protein>
<dbReference type="PANTHER" id="PTHR22730">
    <property type="entry name" value="PROMININ PROM PROTEIN"/>
    <property type="match status" value="1"/>
</dbReference>
<keyword evidence="10" id="KW-1185">Reference proteome</keyword>
<dbReference type="EMBL" id="CAACVG010008424">
    <property type="protein sequence ID" value="VEN49735.1"/>
    <property type="molecule type" value="Genomic_DNA"/>
</dbReference>
<accession>A0A653CP81</accession>
<feature type="transmembrane region" description="Helical" evidence="8">
    <location>
        <begin position="512"/>
        <end position="540"/>
    </location>
</feature>
<sequence>MSPRGDGFTKPDRVLLSYLHLAVTLAVLALAVHLGDGGFASSIDKITRNLDVALSDLSDDHIHYSTYNSTAEYVSDTAFNARGMAGLYNLTGKVMDVVLARDFLLPDLLIVNHRSSGFPIQINKEALKFSSVISAYWLILLVLISLVVVGILLPVCGLCFCCCRCCCGKCGARTRPADKRRDLCQKVLLGALLIALATGMLFCVVCAFASNQQLQDGLNDLPKSMRNSSKDANTYLNNTKKQATHLLVKNFAEFSTQFSDTLGKSEDYVMEQLTLLSNATAMTELQNFVGSIPKIKDSLEQLKQDTNSLRVSASQLNDAMRKVKADLIQTLRNCNNFPECAELYNNISKLQTNIDFNKYVDRYFPRLPDVQPTIQKLDQLPVDKLRAAVNEGAKKLKDIKKEITARLKNVLAETKNTVSRSNDTIQEKLRYVDDTVDTFQNELDTNAEKVIQYTDEYLGNYGKYRNYGGLGISCVILLVTIFLALGLICGICGKRPDGYSDNCCNKGTGGQFLICAVMIMFIFGCVIAAVTIVALVGGLLTDRVVCYPLRNPDKSTILNVLSDYMLSERNSVFSV</sequence>
<feature type="transmembrane region" description="Helical" evidence="8">
    <location>
        <begin position="14"/>
        <end position="34"/>
    </location>
</feature>